<dbReference type="Gene3D" id="3.40.50.1820">
    <property type="entry name" value="alpha/beta hydrolase"/>
    <property type="match status" value="1"/>
</dbReference>
<feature type="domain" description="Serine aminopeptidase S33" evidence="1">
    <location>
        <begin position="20"/>
        <end position="276"/>
    </location>
</feature>
<dbReference type="InterPro" id="IPR051044">
    <property type="entry name" value="MAG_DAG_Lipase"/>
</dbReference>
<keyword evidence="2" id="KW-0378">Hydrolase</keyword>
<dbReference type="InterPro" id="IPR029058">
    <property type="entry name" value="AB_hydrolase_fold"/>
</dbReference>
<evidence type="ECO:0000313" key="2">
    <source>
        <dbReference type="EMBL" id="RIV78253.1"/>
    </source>
</evidence>
<dbReference type="OrthoDB" id="9788260at2"/>
<dbReference type="AlphaFoldDB" id="A0A418NHV1"/>
<dbReference type="Proteomes" id="UP000285092">
    <property type="component" value="Unassembled WGS sequence"/>
</dbReference>
<dbReference type="SUPFAM" id="SSF53474">
    <property type="entry name" value="alpha/beta-Hydrolases"/>
    <property type="match status" value="1"/>
</dbReference>
<sequence length="298" mass="33543">MAPDQYAIRRIDWPGQAASLRGSILFLPGRGDCYEKYLETLEEWHRAGWRVTASDWRGQAGSGRLGTDAVTGHVDDFSRWVDDLAHLWARWKAETPGPHILIGHSMGGHLVLRTVAEQRADPDAVVLSAPMLGFFGSVLPVSWMHRVAKAMLRFGDPARPAWKWSEKPGEVPATRVALLTHDAERYQDELWWREKRPELVMGPGSWGWVERAYESMRLLYAPGTLEAIRTPVLLIGTTSDRLVDMIAIEAAARRLPKGELLAFGKEARHEILREVDAVRDRAMNAIAEFLDRTAPPKV</sequence>
<protein>
    <submittedName>
        <fullName evidence="2">Alpha/beta hydrolase</fullName>
    </submittedName>
</protein>
<reference evidence="2 3" key="1">
    <citation type="submission" date="2018-08" db="EMBL/GenBank/DDBJ databases">
        <title>Altererythrobacter sp.Ery1 and Ery12, the genome sequencing of novel strains in genus Alterythrobacter.</title>
        <authorList>
            <person name="Cheng H."/>
            <person name="Wu Y.-H."/>
            <person name="Fang C."/>
            <person name="Xu X.-W."/>
        </authorList>
    </citation>
    <scope>NUCLEOTIDE SEQUENCE [LARGE SCALE GENOMIC DNA]</scope>
    <source>
        <strain evidence="2 3">Ery1</strain>
    </source>
</reference>
<dbReference type="Pfam" id="PF12146">
    <property type="entry name" value="Hydrolase_4"/>
    <property type="match status" value="1"/>
</dbReference>
<gene>
    <name evidence="2" type="ORF">D2V04_09015</name>
</gene>
<proteinExistence type="predicted"/>
<evidence type="ECO:0000259" key="1">
    <source>
        <dbReference type="Pfam" id="PF12146"/>
    </source>
</evidence>
<comment type="caution">
    <text evidence="2">The sequence shown here is derived from an EMBL/GenBank/DDBJ whole genome shotgun (WGS) entry which is preliminary data.</text>
</comment>
<organism evidence="2 3">
    <name type="scientific">Pelagerythrobacter aerophilus</name>
    <dbReference type="NCBI Taxonomy" id="2306995"/>
    <lineage>
        <taxon>Bacteria</taxon>
        <taxon>Pseudomonadati</taxon>
        <taxon>Pseudomonadota</taxon>
        <taxon>Alphaproteobacteria</taxon>
        <taxon>Sphingomonadales</taxon>
        <taxon>Erythrobacteraceae</taxon>
        <taxon>Pelagerythrobacter</taxon>
    </lineage>
</organism>
<dbReference type="InterPro" id="IPR022742">
    <property type="entry name" value="Hydrolase_4"/>
</dbReference>
<keyword evidence="3" id="KW-1185">Reference proteome</keyword>
<accession>A0A418NHV1</accession>
<evidence type="ECO:0000313" key="3">
    <source>
        <dbReference type="Proteomes" id="UP000285092"/>
    </source>
</evidence>
<dbReference type="PANTHER" id="PTHR11614">
    <property type="entry name" value="PHOSPHOLIPASE-RELATED"/>
    <property type="match status" value="1"/>
</dbReference>
<dbReference type="RefSeq" id="WP_119513581.1">
    <property type="nucleotide sequence ID" value="NZ_QXFK01000016.1"/>
</dbReference>
<dbReference type="EMBL" id="QXFK01000016">
    <property type="protein sequence ID" value="RIV78253.1"/>
    <property type="molecule type" value="Genomic_DNA"/>
</dbReference>
<dbReference type="GO" id="GO:0016787">
    <property type="term" value="F:hydrolase activity"/>
    <property type="evidence" value="ECO:0007669"/>
    <property type="project" value="UniProtKB-KW"/>
</dbReference>
<name>A0A418NHV1_9SPHN</name>